<comment type="caution">
    <text evidence="6">The sequence shown here is derived from an EMBL/GenBank/DDBJ whole genome shotgun (WGS) entry which is preliminary data.</text>
</comment>
<feature type="region of interest" description="Disordered" evidence="5">
    <location>
        <begin position="1"/>
        <end position="59"/>
    </location>
</feature>
<accession>A0ABW2G688</accession>
<dbReference type="EMBL" id="JBHTAJ010000086">
    <property type="protein sequence ID" value="MFC7184033.1"/>
    <property type="molecule type" value="Genomic_DNA"/>
</dbReference>
<evidence type="ECO:0000256" key="2">
    <source>
        <dbReference type="ARBA" id="ARBA00023186"/>
    </source>
</evidence>
<evidence type="ECO:0000313" key="6">
    <source>
        <dbReference type="EMBL" id="MFC7184033.1"/>
    </source>
</evidence>
<comment type="subunit">
    <text evidence="3">Homodimer.</text>
</comment>
<comment type="similarity">
    <text evidence="1 3 4">Belongs to the GrpE family.</text>
</comment>
<gene>
    <name evidence="3" type="primary">grpE</name>
    <name evidence="6" type="ORF">ACFQMG_31245</name>
</gene>
<comment type="subcellular location">
    <subcellularLocation>
        <location evidence="3">Cytoplasm</location>
    </subcellularLocation>
</comment>
<dbReference type="Proteomes" id="UP001596435">
    <property type="component" value="Unassembled WGS sequence"/>
</dbReference>
<keyword evidence="7" id="KW-1185">Reference proteome</keyword>
<dbReference type="InterPro" id="IPR000740">
    <property type="entry name" value="GrpE"/>
</dbReference>
<dbReference type="InterPro" id="IPR009012">
    <property type="entry name" value="GrpE_head"/>
</dbReference>
<dbReference type="Gene3D" id="3.90.20.20">
    <property type="match status" value="1"/>
</dbReference>
<dbReference type="PRINTS" id="PR00773">
    <property type="entry name" value="GRPEPROTEIN"/>
</dbReference>
<sequence>MSDQEQSRRPVASSAEDQLPPGPAQPAAAEPRAHEAAGRARPPDETRQESPEEQGARIAELEDKWRRALADVDNIRKRYARERPRELEAERARVASAWLPVVDNLDLALEHADSDSGAIVSGVKAVRDQAVEVLRRLGYPRYEETGVPFHPELHEVVSVVDEPDTAPGTVVKVLRPGYGEPGRQLRPAAVVVSRTQG</sequence>
<evidence type="ECO:0000256" key="5">
    <source>
        <dbReference type="SAM" id="MobiDB-lite"/>
    </source>
</evidence>
<dbReference type="HAMAP" id="MF_01151">
    <property type="entry name" value="GrpE"/>
    <property type="match status" value="1"/>
</dbReference>
<proteinExistence type="inferred from homology"/>
<dbReference type="SUPFAM" id="SSF51064">
    <property type="entry name" value="Head domain of nucleotide exchange factor GrpE"/>
    <property type="match status" value="1"/>
</dbReference>
<dbReference type="CDD" id="cd00446">
    <property type="entry name" value="GrpE"/>
    <property type="match status" value="1"/>
</dbReference>
<dbReference type="Gene3D" id="2.30.22.10">
    <property type="entry name" value="Head domain of nucleotide exchange factor GrpE"/>
    <property type="match status" value="1"/>
</dbReference>
<dbReference type="PANTHER" id="PTHR21237">
    <property type="entry name" value="GRPE PROTEIN"/>
    <property type="match status" value="1"/>
</dbReference>
<dbReference type="SUPFAM" id="SSF58014">
    <property type="entry name" value="Coiled-coil domain of nucleotide exchange factor GrpE"/>
    <property type="match status" value="1"/>
</dbReference>
<name>A0ABW2G688_9ACTN</name>
<reference evidence="7" key="1">
    <citation type="journal article" date="2019" name="Int. J. Syst. Evol. Microbiol.">
        <title>The Global Catalogue of Microorganisms (GCM) 10K type strain sequencing project: providing services to taxonomists for standard genome sequencing and annotation.</title>
        <authorList>
            <consortium name="The Broad Institute Genomics Platform"/>
            <consortium name="The Broad Institute Genome Sequencing Center for Infectious Disease"/>
            <person name="Wu L."/>
            <person name="Ma J."/>
        </authorList>
    </citation>
    <scope>NUCLEOTIDE SEQUENCE [LARGE SCALE GENOMIC DNA]</scope>
    <source>
        <strain evidence="7">CGMCC 1.12859</strain>
    </source>
</reference>
<keyword evidence="2 3" id="KW-0143">Chaperone</keyword>
<evidence type="ECO:0000256" key="1">
    <source>
        <dbReference type="ARBA" id="ARBA00009054"/>
    </source>
</evidence>
<dbReference type="InterPro" id="IPR013805">
    <property type="entry name" value="GrpE_CC"/>
</dbReference>
<evidence type="ECO:0000256" key="3">
    <source>
        <dbReference type="HAMAP-Rule" id="MF_01151"/>
    </source>
</evidence>
<keyword evidence="3" id="KW-0346">Stress response</keyword>
<dbReference type="RefSeq" id="WP_345703935.1">
    <property type="nucleotide sequence ID" value="NZ_BAABKV010000001.1"/>
</dbReference>
<dbReference type="PANTHER" id="PTHR21237:SF23">
    <property type="entry name" value="GRPE PROTEIN HOMOLOG, MITOCHONDRIAL"/>
    <property type="match status" value="1"/>
</dbReference>
<feature type="compositionally biased region" description="Basic and acidic residues" evidence="5">
    <location>
        <begin position="31"/>
        <end position="50"/>
    </location>
</feature>
<organism evidence="6 7">
    <name type="scientific">Kitasatospora paranensis</name>
    <dbReference type="NCBI Taxonomy" id="258053"/>
    <lineage>
        <taxon>Bacteria</taxon>
        <taxon>Bacillati</taxon>
        <taxon>Actinomycetota</taxon>
        <taxon>Actinomycetes</taxon>
        <taxon>Kitasatosporales</taxon>
        <taxon>Streptomycetaceae</taxon>
        <taxon>Kitasatospora</taxon>
    </lineage>
</organism>
<comment type="function">
    <text evidence="3">Participates actively in the response to hyperosmotic and heat shock by preventing the aggregation of stress-denatured proteins, in association with DnaK and GrpE. It is the nucleotide exchange factor for DnaK and may function as a thermosensor. Unfolded proteins bind initially to DnaJ; upon interaction with the DnaJ-bound protein, DnaK hydrolyzes its bound ATP, resulting in the formation of a stable complex. GrpE releases ADP from DnaK; ATP binding to DnaK triggers the release of the substrate protein, thus completing the reaction cycle. Several rounds of ATP-dependent interactions between DnaJ, DnaK and GrpE are required for fully efficient folding.</text>
</comment>
<evidence type="ECO:0000313" key="7">
    <source>
        <dbReference type="Proteomes" id="UP001596435"/>
    </source>
</evidence>
<dbReference type="Pfam" id="PF01025">
    <property type="entry name" value="GrpE"/>
    <property type="match status" value="1"/>
</dbReference>
<evidence type="ECO:0000256" key="4">
    <source>
        <dbReference type="RuleBase" id="RU004478"/>
    </source>
</evidence>
<keyword evidence="3" id="KW-0963">Cytoplasm</keyword>
<protein>
    <recommendedName>
        <fullName evidence="3">Protein GrpE</fullName>
    </recommendedName>
    <alternativeName>
        <fullName evidence="3">HSP-70 cofactor</fullName>
    </alternativeName>
</protein>